<dbReference type="Gene3D" id="2.40.160.20">
    <property type="match status" value="1"/>
</dbReference>
<reference evidence="3" key="1">
    <citation type="journal article" date="2019" name="Int. J. Syst. Evol. Microbiol.">
        <title>The Global Catalogue of Microorganisms (GCM) 10K type strain sequencing project: providing services to taxonomists for standard genome sequencing and annotation.</title>
        <authorList>
            <consortium name="The Broad Institute Genomics Platform"/>
            <consortium name="The Broad Institute Genome Sequencing Center for Infectious Disease"/>
            <person name="Wu L."/>
            <person name="Ma J."/>
        </authorList>
    </citation>
    <scope>NUCLEOTIDE SEQUENCE [LARGE SCALE GENOMIC DNA]</scope>
    <source>
        <strain evidence="3">NBRC 106593</strain>
    </source>
</reference>
<keyword evidence="3" id="KW-1185">Reference proteome</keyword>
<dbReference type="InterPro" id="IPR020915">
    <property type="entry name" value="UPF0311"/>
</dbReference>
<dbReference type="PANTHER" id="PTHR37315">
    <property type="entry name" value="UPF0311 PROTEIN BLR7842"/>
    <property type="match status" value="1"/>
</dbReference>
<dbReference type="HAMAP" id="MF_00775">
    <property type="entry name" value="UPF0311"/>
    <property type="match status" value="1"/>
</dbReference>
<comment type="caution">
    <text evidence="2">The sequence shown here is derived from an EMBL/GenBank/DDBJ whole genome shotgun (WGS) entry which is preliminary data.</text>
</comment>
<accession>A0ABW2ATG9</accession>
<evidence type="ECO:0000313" key="3">
    <source>
        <dbReference type="Proteomes" id="UP001596356"/>
    </source>
</evidence>
<dbReference type="Pfam" id="PF11578">
    <property type="entry name" value="DUF3237"/>
    <property type="match status" value="1"/>
</dbReference>
<evidence type="ECO:0000313" key="2">
    <source>
        <dbReference type="EMBL" id="MFC6714143.1"/>
    </source>
</evidence>
<comment type="similarity">
    <text evidence="1">Belongs to the UPF0311 family.</text>
</comment>
<dbReference type="PANTHER" id="PTHR37315:SF1">
    <property type="entry name" value="UPF0311 PROTEIN BLR7842"/>
    <property type="match status" value="1"/>
</dbReference>
<gene>
    <name evidence="2" type="ORF">ACFQBT_10100</name>
</gene>
<organism evidence="2 3">
    <name type="scientific">Branchiibius cervicis</name>
    <dbReference type="NCBI Taxonomy" id="908252"/>
    <lineage>
        <taxon>Bacteria</taxon>
        <taxon>Bacillati</taxon>
        <taxon>Actinomycetota</taxon>
        <taxon>Actinomycetes</taxon>
        <taxon>Micrococcales</taxon>
        <taxon>Dermacoccaceae</taxon>
        <taxon>Branchiibius</taxon>
    </lineage>
</organism>
<proteinExistence type="inferred from homology"/>
<sequence length="155" mass="17585">MTAQLLHPRLEFAFEIRVDVEDGWHVGRSEQERLWFTPIVGGTVQGPRLNGVIIAGGGDWSVERGSTTQLDARYLLRADDGSVIDIHNRGYYRADREVERRIAAGEAVPEEQYYFRTAPVFQTDAPPHRWLAENQFIGLARDEGGQVCIRCFVLL</sequence>
<dbReference type="EMBL" id="JBHSWJ010000002">
    <property type="protein sequence ID" value="MFC6714143.1"/>
    <property type="molecule type" value="Genomic_DNA"/>
</dbReference>
<name>A0ABW2ATG9_9MICO</name>
<dbReference type="Proteomes" id="UP001596356">
    <property type="component" value="Unassembled WGS sequence"/>
</dbReference>
<dbReference type="RefSeq" id="WP_377822413.1">
    <property type="nucleotide sequence ID" value="NZ_JBHSWJ010000002.1"/>
</dbReference>
<evidence type="ECO:0000256" key="1">
    <source>
        <dbReference type="HAMAP-Rule" id="MF_00775"/>
    </source>
</evidence>
<protein>
    <recommendedName>
        <fullName evidence="1">UPF0311 protein ACFQBT_10100</fullName>
    </recommendedName>
</protein>